<feature type="compositionally biased region" description="Basic residues" evidence="1">
    <location>
        <begin position="215"/>
        <end position="224"/>
    </location>
</feature>
<dbReference type="PANTHER" id="PTHR47481">
    <property type="match status" value="1"/>
</dbReference>
<evidence type="ECO:0000313" key="3">
    <source>
        <dbReference type="Proteomes" id="UP000694918"/>
    </source>
</evidence>
<reference evidence="4" key="1">
    <citation type="submission" date="2025-08" db="UniProtKB">
        <authorList>
            <consortium name="RefSeq"/>
        </authorList>
    </citation>
    <scope>IDENTIFICATION</scope>
</reference>
<feature type="region of interest" description="Disordered" evidence="1">
    <location>
        <begin position="215"/>
        <end position="240"/>
    </location>
</feature>
<keyword evidence="3" id="KW-1185">Reference proteome</keyword>
<accession>A0AAJ6TZ28</accession>
<dbReference type="Pfam" id="PF14223">
    <property type="entry name" value="Retrotran_gag_2"/>
    <property type="match status" value="1"/>
</dbReference>
<dbReference type="PANTHER" id="PTHR47481:SF22">
    <property type="entry name" value="RETROTRANSPOSON GAG DOMAIN-CONTAINING PROTEIN"/>
    <property type="match status" value="1"/>
</dbReference>
<evidence type="ECO:0000256" key="1">
    <source>
        <dbReference type="SAM" id="MobiDB-lite"/>
    </source>
</evidence>
<name>A0AAJ6TZ28_POPEU</name>
<dbReference type="GeneID" id="105122718"/>
<proteinExistence type="predicted"/>
<protein>
    <submittedName>
        <fullName evidence="4">Uncharacterized protein LOC105122718 isoform X2</fullName>
    </submittedName>
</protein>
<sequence length="428" mass="46975">MESSTSLIPPVSNSHSSEFSSVVPHLPDISIKLASTNYLLWKAQVIPILRGNGLLSYVQNQDSCPSQTITGEDGVSRTNPAAAMWLRTDQLILGWINSSLSDGPLSQVISSETSHDAWHVLQTLYGSHTRDRLQQMKGELQSLNKGGSSLEDYLHKAKSLALSLRGAVAALNARDVFPPLEGVIGKLRDFEIRLQATRVTSPNVAFFTNRSRTSTKFRGTHGSRGRNITHNQTNSQFHQKDARLPRFTKGNPGTRTQIFTNHGGHSTGRGRGGITCFRCGGPNHKADGCFASDEEAEQFKAFAALQVADPTEETWYPDTGANNHMTADTSEVQGIHSYLGNDSVMVGNGNGLQISGIGQVSLPATNIKLNNVLVVPDIKKKLLSVSQLTKEHNCYFIFYSWGFLFKDMRTKQVLLKGYMVDGLYPIQL</sequence>
<dbReference type="Pfam" id="PF22936">
    <property type="entry name" value="Pol_BBD"/>
    <property type="match status" value="1"/>
</dbReference>
<dbReference type="InterPro" id="IPR054722">
    <property type="entry name" value="PolX-like_BBD"/>
</dbReference>
<feature type="domain" description="Retrovirus-related Pol polyprotein from transposon TNT 1-94-like beta-barrel" evidence="2">
    <location>
        <begin position="315"/>
        <end position="391"/>
    </location>
</feature>
<evidence type="ECO:0000313" key="4">
    <source>
        <dbReference type="RefSeq" id="XP_011020287.1"/>
    </source>
</evidence>
<dbReference type="RefSeq" id="XP_011020287.1">
    <property type="nucleotide sequence ID" value="XM_011021985.1"/>
</dbReference>
<gene>
    <name evidence="4" type="primary">LOC105122718</name>
</gene>
<dbReference type="Proteomes" id="UP000694918">
    <property type="component" value="Unplaced"/>
</dbReference>
<feature type="compositionally biased region" description="Polar residues" evidence="1">
    <location>
        <begin position="226"/>
        <end position="237"/>
    </location>
</feature>
<organism evidence="3 4">
    <name type="scientific">Populus euphratica</name>
    <name type="common">Euphrates poplar</name>
    <dbReference type="NCBI Taxonomy" id="75702"/>
    <lineage>
        <taxon>Eukaryota</taxon>
        <taxon>Viridiplantae</taxon>
        <taxon>Streptophyta</taxon>
        <taxon>Embryophyta</taxon>
        <taxon>Tracheophyta</taxon>
        <taxon>Spermatophyta</taxon>
        <taxon>Magnoliopsida</taxon>
        <taxon>eudicotyledons</taxon>
        <taxon>Gunneridae</taxon>
        <taxon>Pentapetalae</taxon>
        <taxon>rosids</taxon>
        <taxon>fabids</taxon>
        <taxon>Malpighiales</taxon>
        <taxon>Salicaceae</taxon>
        <taxon>Saliceae</taxon>
        <taxon>Populus</taxon>
    </lineage>
</organism>
<evidence type="ECO:0000259" key="2">
    <source>
        <dbReference type="Pfam" id="PF22936"/>
    </source>
</evidence>
<dbReference type="AlphaFoldDB" id="A0AAJ6TZ28"/>